<dbReference type="PRINTS" id="PR00056">
    <property type="entry name" value="HSFDOMAIN"/>
</dbReference>
<comment type="similarity">
    <text evidence="2 5">Belongs to the HSF family.</text>
</comment>
<evidence type="ECO:0000256" key="5">
    <source>
        <dbReference type="RuleBase" id="RU004020"/>
    </source>
</evidence>
<dbReference type="Gene3D" id="1.10.10.10">
    <property type="entry name" value="Winged helix-like DNA-binding domain superfamily/Winged helix DNA-binding domain"/>
    <property type="match status" value="1"/>
</dbReference>
<evidence type="ECO:0000313" key="7">
    <source>
        <dbReference type="EMBL" id="KIL63569.1"/>
    </source>
</evidence>
<dbReference type="HOGENOM" id="CLU_144565_1_1_1"/>
<accession>A0A0C2TA73</accession>
<evidence type="ECO:0000313" key="8">
    <source>
        <dbReference type="Proteomes" id="UP000054549"/>
    </source>
</evidence>
<keyword evidence="4" id="KW-0539">Nucleus</keyword>
<dbReference type="STRING" id="946122.A0A0C2TA73"/>
<feature type="non-terminal residue" evidence="7">
    <location>
        <position position="69"/>
    </location>
</feature>
<proteinExistence type="inferred from homology"/>
<name>A0A0C2TA73_AMAMK</name>
<sequence>QRLAREVLPQRFKHQHFSAFVRQISLYGFHKIPPGVLRSKTDTEFWNFAHPDFIRGHPELLFRIRRKKQ</sequence>
<dbReference type="Proteomes" id="UP000054549">
    <property type="component" value="Unassembled WGS sequence"/>
</dbReference>
<dbReference type="SUPFAM" id="SSF46785">
    <property type="entry name" value="Winged helix' DNA-binding domain"/>
    <property type="match status" value="1"/>
</dbReference>
<dbReference type="InterPro" id="IPR036390">
    <property type="entry name" value="WH_DNA-bd_sf"/>
</dbReference>
<organism evidence="7 8">
    <name type="scientific">Amanita muscaria (strain Koide BX008)</name>
    <dbReference type="NCBI Taxonomy" id="946122"/>
    <lineage>
        <taxon>Eukaryota</taxon>
        <taxon>Fungi</taxon>
        <taxon>Dikarya</taxon>
        <taxon>Basidiomycota</taxon>
        <taxon>Agaricomycotina</taxon>
        <taxon>Agaricomycetes</taxon>
        <taxon>Agaricomycetidae</taxon>
        <taxon>Agaricales</taxon>
        <taxon>Pluteineae</taxon>
        <taxon>Amanitaceae</taxon>
        <taxon>Amanita</taxon>
    </lineage>
</organism>
<feature type="domain" description="HSF-type DNA-binding" evidence="6">
    <location>
        <begin position="1"/>
        <end position="67"/>
    </location>
</feature>
<evidence type="ECO:0000256" key="2">
    <source>
        <dbReference type="ARBA" id="ARBA00006403"/>
    </source>
</evidence>
<evidence type="ECO:0000256" key="1">
    <source>
        <dbReference type="ARBA" id="ARBA00004123"/>
    </source>
</evidence>
<dbReference type="InterPro" id="IPR036388">
    <property type="entry name" value="WH-like_DNA-bd_sf"/>
</dbReference>
<dbReference type="GO" id="GO:0003700">
    <property type="term" value="F:DNA-binding transcription factor activity"/>
    <property type="evidence" value="ECO:0007669"/>
    <property type="project" value="InterPro"/>
</dbReference>
<dbReference type="Pfam" id="PF00447">
    <property type="entry name" value="HSF_DNA-bind"/>
    <property type="match status" value="1"/>
</dbReference>
<evidence type="ECO:0000256" key="4">
    <source>
        <dbReference type="ARBA" id="ARBA00023242"/>
    </source>
</evidence>
<dbReference type="EMBL" id="KN818257">
    <property type="protein sequence ID" value="KIL63569.1"/>
    <property type="molecule type" value="Genomic_DNA"/>
</dbReference>
<dbReference type="InterPro" id="IPR000232">
    <property type="entry name" value="HSF_DNA-bd"/>
</dbReference>
<feature type="non-terminal residue" evidence="7">
    <location>
        <position position="1"/>
    </location>
</feature>
<protein>
    <recommendedName>
        <fullName evidence="6">HSF-type DNA-binding domain-containing protein</fullName>
    </recommendedName>
</protein>
<keyword evidence="3" id="KW-0238">DNA-binding</keyword>
<dbReference type="GO" id="GO:0005634">
    <property type="term" value="C:nucleus"/>
    <property type="evidence" value="ECO:0007669"/>
    <property type="project" value="UniProtKB-SubCell"/>
</dbReference>
<dbReference type="AlphaFoldDB" id="A0A0C2TA73"/>
<comment type="subcellular location">
    <subcellularLocation>
        <location evidence="1">Nucleus</location>
    </subcellularLocation>
</comment>
<evidence type="ECO:0000259" key="6">
    <source>
        <dbReference type="SMART" id="SM00415"/>
    </source>
</evidence>
<dbReference type="PANTHER" id="PTHR10015:SF427">
    <property type="entry name" value="HEAT SHOCK FACTOR PROTEIN"/>
    <property type="match status" value="1"/>
</dbReference>
<dbReference type="OrthoDB" id="60033at2759"/>
<gene>
    <name evidence="7" type="ORF">M378DRAFT_59304</name>
</gene>
<dbReference type="InParanoid" id="A0A0C2TA73"/>
<dbReference type="PANTHER" id="PTHR10015">
    <property type="entry name" value="HEAT SHOCK TRANSCRIPTION FACTOR"/>
    <property type="match status" value="1"/>
</dbReference>
<reference evidence="7 8" key="1">
    <citation type="submission" date="2014-04" db="EMBL/GenBank/DDBJ databases">
        <title>Evolutionary Origins and Diversification of the Mycorrhizal Mutualists.</title>
        <authorList>
            <consortium name="DOE Joint Genome Institute"/>
            <consortium name="Mycorrhizal Genomics Consortium"/>
            <person name="Kohler A."/>
            <person name="Kuo A."/>
            <person name="Nagy L.G."/>
            <person name="Floudas D."/>
            <person name="Copeland A."/>
            <person name="Barry K.W."/>
            <person name="Cichocki N."/>
            <person name="Veneault-Fourrey C."/>
            <person name="LaButti K."/>
            <person name="Lindquist E.A."/>
            <person name="Lipzen A."/>
            <person name="Lundell T."/>
            <person name="Morin E."/>
            <person name="Murat C."/>
            <person name="Riley R."/>
            <person name="Ohm R."/>
            <person name="Sun H."/>
            <person name="Tunlid A."/>
            <person name="Henrissat B."/>
            <person name="Grigoriev I.V."/>
            <person name="Hibbett D.S."/>
            <person name="Martin F."/>
        </authorList>
    </citation>
    <scope>NUCLEOTIDE SEQUENCE [LARGE SCALE GENOMIC DNA]</scope>
    <source>
        <strain evidence="7 8">Koide BX008</strain>
    </source>
</reference>
<evidence type="ECO:0000256" key="3">
    <source>
        <dbReference type="ARBA" id="ARBA00023125"/>
    </source>
</evidence>
<dbReference type="GO" id="GO:0043565">
    <property type="term" value="F:sequence-specific DNA binding"/>
    <property type="evidence" value="ECO:0007669"/>
    <property type="project" value="InterPro"/>
</dbReference>
<keyword evidence="8" id="KW-1185">Reference proteome</keyword>
<dbReference type="SMART" id="SM00415">
    <property type="entry name" value="HSF"/>
    <property type="match status" value="1"/>
</dbReference>